<evidence type="ECO:0000313" key="1">
    <source>
        <dbReference type="EMBL" id="TYC54223.1"/>
    </source>
</evidence>
<dbReference type="AlphaFoldDB" id="A0A6C2CLV9"/>
<dbReference type="Proteomes" id="UP000389128">
    <property type="component" value="Unassembled WGS sequence"/>
</dbReference>
<comment type="caution">
    <text evidence="1">The sequence shown here is derived from an EMBL/GenBank/DDBJ whole genome shotgun (WGS) entry which is preliminary data.</text>
</comment>
<dbReference type="RefSeq" id="WP_148580864.1">
    <property type="nucleotide sequence ID" value="NZ_SDKK01000023.1"/>
</dbReference>
<evidence type="ECO:0000313" key="2">
    <source>
        <dbReference type="Proteomes" id="UP000389128"/>
    </source>
</evidence>
<protein>
    <submittedName>
        <fullName evidence="1">Phenol hydroxylase</fullName>
    </submittedName>
</protein>
<organism evidence="1 2">
    <name type="scientific">Zoogloea oleivorans</name>
    <dbReference type="NCBI Taxonomy" id="1552750"/>
    <lineage>
        <taxon>Bacteria</taxon>
        <taxon>Pseudomonadati</taxon>
        <taxon>Pseudomonadota</taxon>
        <taxon>Betaproteobacteria</taxon>
        <taxon>Rhodocyclales</taxon>
        <taxon>Zoogloeaceae</taxon>
        <taxon>Zoogloea</taxon>
    </lineage>
</organism>
<accession>A0A6C2CLV9</accession>
<dbReference type="EMBL" id="SDKK01000023">
    <property type="protein sequence ID" value="TYC54223.1"/>
    <property type="molecule type" value="Genomic_DNA"/>
</dbReference>
<dbReference type="InterPro" id="IPR010353">
    <property type="entry name" value="DmpK"/>
</dbReference>
<dbReference type="Pfam" id="PF06099">
    <property type="entry name" value="Phenol_hyd_sub"/>
    <property type="match status" value="1"/>
</dbReference>
<keyword evidence="2" id="KW-1185">Reference proteome</keyword>
<reference evidence="1 2" key="1">
    <citation type="submission" date="2019-01" db="EMBL/GenBank/DDBJ databases">
        <title>Zoogloea oleivorans genome sequencing and assembly.</title>
        <authorList>
            <person name="Tancsics A."/>
            <person name="Farkas M."/>
            <person name="Kriszt B."/>
            <person name="Maroti G."/>
            <person name="Horvath B."/>
        </authorList>
    </citation>
    <scope>NUCLEOTIDE SEQUENCE [LARGE SCALE GENOMIC DNA]</scope>
    <source>
        <strain evidence="1 2">Buc</strain>
    </source>
</reference>
<proteinExistence type="predicted"/>
<gene>
    <name evidence="1" type="ORF">ETQ85_20040</name>
</gene>
<name>A0A6C2CLV9_9RHOO</name>
<sequence>MRVEHATMDITRRFVRLSGERPNGFVEFEFAIGEPEIFVEMILPRAAFAEFCAINHVEMLPPRDPDAPQGDWDWRLADATHTRFK</sequence>
<dbReference type="OrthoDB" id="8564678at2"/>